<organism evidence="1">
    <name type="scientific">Streptomyces sp. NBC_00003</name>
    <dbReference type="NCBI Taxonomy" id="2903608"/>
    <lineage>
        <taxon>Bacteria</taxon>
        <taxon>Bacillati</taxon>
        <taxon>Actinomycetota</taxon>
        <taxon>Actinomycetes</taxon>
        <taxon>Kitasatosporales</taxon>
        <taxon>Streptomycetaceae</taxon>
        <taxon>Streptomyces</taxon>
    </lineage>
</organism>
<reference evidence="1" key="1">
    <citation type="submission" date="2022-10" db="EMBL/GenBank/DDBJ databases">
        <title>The complete genomes of actinobacterial strains from the NBC collection.</title>
        <authorList>
            <person name="Joergensen T.S."/>
            <person name="Alvarez Arevalo M."/>
            <person name="Sterndorff E.B."/>
            <person name="Faurdal D."/>
            <person name="Vuksanovic O."/>
            <person name="Mourched A.-S."/>
            <person name="Charusanti P."/>
            <person name="Shaw S."/>
            <person name="Blin K."/>
            <person name="Weber T."/>
        </authorList>
    </citation>
    <scope>NUCLEOTIDE SEQUENCE</scope>
    <source>
        <strain evidence="1">NBC_00003</strain>
    </source>
</reference>
<name>A0AAU2UWD2_9ACTN</name>
<dbReference type="EMBL" id="CP108318">
    <property type="protein sequence ID" value="WTW59421.1"/>
    <property type="molecule type" value="Genomic_DNA"/>
</dbReference>
<evidence type="ECO:0008006" key="2">
    <source>
        <dbReference type="Google" id="ProtNLM"/>
    </source>
</evidence>
<evidence type="ECO:0000313" key="1">
    <source>
        <dbReference type="EMBL" id="WTW59421.1"/>
    </source>
</evidence>
<proteinExistence type="predicted"/>
<accession>A0AAU2UWD2</accession>
<gene>
    <name evidence="1" type="ORF">OG549_01475</name>
</gene>
<protein>
    <recommendedName>
        <fullName evidence="2">Integrase</fullName>
    </recommendedName>
</protein>
<sequence>MSRRGRKAALPDEPHHRPVVLAEDGLKVRHLDKAGIVRDYDFATLSAPLAMLRSWAVLFAARCAPGGGWDSADSSTGTWRVLSAFADFLAKQERPPEDIGEITAALWKSWRVSRPDTSTGYREIKSTASFLQQDVRLPQPVRKAMAKRVAPVKPKEKAYQPQEYTEIRVTARRMFRAALLRVRENTVHLDAWRKGAFEFGSRDWLVGEALDTLAATGNVPRYLQVSTGKMVVVNRYKRALGGAKPLLTWQRLYLTRTEITALAVLLVTEQGLNATVVARMPAPRATPNSGENGGFPIYRLELEKRRRNGGHHHETRNLTDFGADSPGRLITEALEATAPAREFVTAAGSDLDRLLIWREGVANSGRVDQDTPRVGPFGLGLADAAGTDWARQTELAGSPMRRMRKTVNVVHRREPGQNSQDTFDRVYALTEPQVQQGAVPVIAAGANAAADAARRTVFFAKLGDATEGGGQETATTDCEDYENSPFTPPGTGCGASFLLCTACPNARVHPGHHPRLAYLHLALESLHSVLEPELWDADWSDAHARLDDLKGRIGEAAWKAKLAEATAEDREVIDQLLNGNFDL</sequence>
<dbReference type="AlphaFoldDB" id="A0AAU2UWD2"/>